<dbReference type="InterPro" id="IPR050177">
    <property type="entry name" value="Lipid_A_modif_metabolic_enz"/>
</dbReference>
<comment type="caution">
    <text evidence="2">The sequence shown here is derived from an EMBL/GenBank/DDBJ whole genome shotgun (WGS) entry which is preliminary data.</text>
</comment>
<dbReference type="InterPro" id="IPR036291">
    <property type="entry name" value="NAD(P)-bd_dom_sf"/>
</dbReference>
<dbReference type="PANTHER" id="PTHR43245">
    <property type="entry name" value="BIFUNCTIONAL POLYMYXIN RESISTANCE PROTEIN ARNA"/>
    <property type="match status" value="1"/>
</dbReference>
<dbReference type="RefSeq" id="WP_259079818.1">
    <property type="nucleotide sequence ID" value="NZ_JANUAU010000003.1"/>
</dbReference>
<sequence length="329" mass="36850">MKILVTGGAGYIGSMLVRQLLSDGHRVRVADLLHSGGESIIDLLDSDAFEFTRADVRDEEAMQEAVEGMDAVVHLAAIVGDPACAAAPEVAKSVNRDASKQLYQIANEEGVGQFVFASTCSNYGKMEDEDFLDEESPLRPVSLYAETKVDVEEYLLDQPEGNTCKPTSLRFATVYGLSPRVRFDLTVNQFTKELALGKELVIYGEQFWRPYCHVADLARSVRAVLGAEEDDVAFDVFNVGDNDENYQKQTIVDLIVERIPDADLSYVEKTEDPRDYRVDFSKIRDRLGFEISRTVPDGIDEIKYIIDNGFIQDPEDERYYNIDPEEVSA</sequence>
<dbReference type="SUPFAM" id="SSF51735">
    <property type="entry name" value="NAD(P)-binding Rossmann-fold domains"/>
    <property type="match status" value="1"/>
</dbReference>
<dbReference type="InterPro" id="IPR001509">
    <property type="entry name" value="Epimerase_deHydtase"/>
</dbReference>
<dbReference type="AlphaFoldDB" id="A0A9X2PVM5"/>
<dbReference type="EMBL" id="JANUAU010000003">
    <property type="protein sequence ID" value="MCS3677344.1"/>
    <property type="molecule type" value="Genomic_DNA"/>
</dbReference>
<dbReference type="PANTHER" id="PTHR43245:SF23">
    <property type="entry name" value="NAD(P)-BINDING DOMAIN-CONTAINING PROTEIN"/>
    <property type="match status" value="1"/>
</dbReference>
<protein>
    <submittedName>
        <fullName evidence="2">Nucleoside-diphosphate-sugar epimerase</fullName>
    </submittedName>
</protein>
<name>A0A9X2PVM5_9BACT</name>
<organism evidence="2 3">
    <name type="scientific">Salinibacter ruber</name>
    <dbReference type="NCBI Taxonomy" id="146919"/>
    <lineage>
        <taxon>Bacteria</taxon>
        <taxon>Pseudomonadati</taxon>
        <taxon>Rhodothermota</taxon>
        <taxon>Rhodothermia</taxon>
        <taxon>Rhodothermales</taxon>
        <taxon>Salinibacteraceae</taxon>
        <taxon>Salinibacter</taxon>
    </lineage>
</organism>
<dbReference type="Gene3D" id="3.40.50.720">
    <property type="entry name" value="NAD(P)-binding Rossmann-like Domain"/>
    <property type="match status" value="1"/>
</dbReference>
<evidence type="ECO:0000313" key="3">
    <source>
        <dbReference type="Proteomes" id="UP001155027"/>
    </source>
</evidence>
<accession>A0A9X2PVM5</accession>
<evidence type="ECO:0000259" key="1">
    <source>
        <dbReference type="Pfam" id="PF01370"/>
    </source>
</evidence>
<evidence type="ECO:0000313" key="2">
    <source>
        <dbReference type="EMBL" id="MCS3677344.1"/>
    </source>
</evidence>
<gene>
    <name evidence="2" type="ORF">GGP71_001260</name>
</gene>
<feature type="domain" description="NAD-dependent epimerase/dehydratase" evidence="1">
    <location>
        <begin position="3"/>
        <end position="240"/>
    </location>
</feature>
<reference evidence="2" key="1">
    <citation type="submission" date="2022-08" db="EMBL/GenBank/DDBJ databases">
        <title>Genomic Encyclopedia of Type Strains, Phase V (KMG-V): Genome sequencing to study the core and pangenomes of soil and plant-associated prokaryotes.</title>
        <authorList>
            <person name="Whitman W."/>
        </authorList>
    </citation>
    <scope>NUCLEOTIDE SEQUENCE</scope>
    <source>
        <strain evidence="2">0</strain>
    </source>
</reference>
<dbReference type="Proteomes" id="UP001155027">
    <property type="component" value="Unassembled WGS sequence"/>
</dbReference>
<dbReference type="Pfam" id="PF01370">
    <property type="entry name" value="Epimerase"/>
    <property type="match status" value="1"/>
</dbReference>
<proteinExistence type="predicted"/>